<dbReference type="EMBL" id="GBEZ01024660">
    <property type="protein sequence ID" value="JAC62350.1"/>
    <property type="molecule type" value="Transcribed_RNA"/>
</dbReference>
<name>A0A061QV59_9CHLO</name>
<protein>
    <submittedName>
        <fullName evidence="1">Uncharacterized protein</fullName>
    </submittedName>
</protein>
<feature type="non-terminal residue" evidence="1">
    <location>
        <position position="46"/>
    </location>
</feature>
<sequence length="46" mass="5081">MAFQLQVNLAFNSLGTTTGQAVWERRPAGSLVVTASPRRTPRLPQR</sequence>
<reference evidence="1" key="1">
    <citation type="submission" date="2014-05" db="EMBL/GenBank/DDBJ databases">
        <title>The transcriptome of the halophilic microalga Tetraselmis sp. GSL018 isolated from the Great Salt Lake, Utah.</title>
        <authorList>
            <person name="Jinkerson R.E."/>
            <person name="D'Adamo S."/>
            <person name="Posewitz M.C."/>
        </authorList>
    </citation>
    <scope>NUCLEOTIDE SEQUENCE</scope>
    <source>
        <strain evidence="1">GSL018</strain>
    </source>
</reference>
<evidence type="ECO:0000313" key="1">
    <source>
        <dbReference type="EMBL" id="JAC62350.1"/>
    </source>
</evidence>
<proteinExistence type="predicted"/>
<organism evidence="1">
    <name type="scientific">Tetraselmis sp. GSL018</name>
    <dbReference type="NCBI Taxonomy" id="582737"/>
    <lineage>
        <taxon>Eukaryota</taxon>
        <taxon>Viridiplantae</taxon>
        <taxon>Chlorophyta</taxon>
        <taxon>core chlorophytes</taxon>
        <taxon>Chlorodendrophyceae</taxon>
        <taxon>Chlorodendrales</taxon>
        <taxon>Chlorodendraceae</taxon>
        <taxon>Tetraselmis</taxon>
    </lineage>
</organism>
<dbReference type="AlphaFoldDB" id="A0A061QV59"/>
<accession>A0A061QV59</accession>
<gene>
    <name evidence="1" type="ORF">TSPGSL018_23583</name>
</gene>